<reference evidence="1" key="1">
    <citation type="submission" date="2018-12" db="EMBL/GenBank/DDBJ databases">
        <authorList>
            <person name="Will S."/>
            <person name="Neumann-Schaal M."/>
            <person name="Henke P."/>
        </authorList>
    </citation>
    <scope>NUCLEOTIDE SEQUENCE</scope>
    <source>
        <strain evidence="1">PCC 7102</strain>
    </source>
</reference>
<dbReference type="OrthoDB" id="489576at2"/>
<dbReference type="AlphaFoldDB" id="A0A433UZG6"/>
<sequence>MQATELKERLKSLIESAFEVDMNLARRLEELNRWVKNVKPGLLTAKPLVSLLLLQIIQDAEAWLILQSMPSEEERLAALNVLSPALRYWYSDLFPKWLNENDPKFYVWRQKIMAGEFTQKDGALIESVSSEIQKRNSEIVRRYIADLSMATDIIVCSRFKPLCVQLTSLRDEHSQYKSDEWENTLRIWAIERGLFLSYNPATSNYVSQIVNIIIYNSNNLAPATYLKFNL</sequence>
<protein>
    <submittedName>
        <fullName evidence="1">Uncharacterized protein</fullName>
    </submittedName>
</protein>
<gene>
    <name evidence="1" type="ORF">DSM106972_079200</name>
</gene>
<name>A0A433UZG6_9CYAN</name>
<dbReference type="Proteomes" id="UP000271624">
    <property type="component" value="Unassembled WGS sequence"/>
</dbReference>
<reference evidence="1" key="2">
    <citation type="journal article" date="2019" name="Genome Biol. Evol.">
        <title>Day and night: Metabolic profiles and evolutionary relationships of six axenic non-marine cyanobacteria.</title>
        <authorList>
            <person name="Will S.E."/>
            <person name="Henke P."/>
            <person name="Boedeker C."/>
            <person name="Huang S."/>
            <person name="Brinkmann H."/>
            <person name="Rohde M."/>
            <person name="Jarek M."/>
            <person name="Friedl T."/>
            <person name="Seufert S."/>
            <person name="Schumacher M."/>
            <person name="Overmann J."/>
            <person name="Neumann-Schaal M."/>
            <person name="Petersen J."/>
        </authorList>
    </citation>
    <scope>NUCLEOTIDE SEQUENCE [LARGE SCALE GENOMIC DNA]</scope>
    <source>
        <strain evidence="1">PCC 7102</strain>
    </source>
</reference>
<keyword evidence="2" id="KW-1185">Reference proteome</keyword>
<proteinExistence type="predicted"/>
<dbReference type="RefSeq" id="WP_127085983.1">
    <property type="nucleotide sequence ID" value="NZ_RSCL01000027.1"/>
</dbReference>
<accession>A0A433UZG6</accession>
<comment type="caution">
    <text evidence="1">The sequence shown here is derived from an EMBL/GenBank/DDBJ whole genome shotgun (WGS) entry which is preliminary data.</text>
</comment>
<evidence type="ECO:0000313" key="1">
    <source>
        <dbReference type="EMBL" id="RUS99218.1"/>
    </source>
</evidence>
<dbReference type="EMBL" id="RSCL01000027">
    <property type="protein sequence ID" value="RUS99218.1"/>
    <property type="molecule type" value="Genomic_DNA"/>
</dbReference>
<organism evidence="1 2">
    <name type="scientific">Dulcicalothrix desertica PCC 7102</name>
    <dbReference type="NCBI Taxonomy" id="232991"/>
    <lineage>
        <taxon>Bacteria</taxon>
        <taxon>Bacillati</taxon>
        <taxon>Cyanobacteriota</taxon>
        <taxon>Cyanophyceae</taxon>
        <taxon>Nostocales</taxon>
        <taxon>Calotrichaceae</taxon>
        <taxon>Dulcicalothrix</taxon>
    </lineage>
</organism>
<evidence type="ECO:0000313" key="2">
    <source>
        <dbReference type="Proteomes" id="UP000271624"/>
    </source>
</evidence>